<dbReference type="RefSeq" id="WP_147684300.1">
    <property type="nucleotide sequence ID" value="NZ_VDUX01000002.1"/>
</dbReference>
<dbReference type="OrthoDB" id="3175972at2"/>
<dbReference type="Proteomes" id="UP000321571">
    <property type="component" value="Unassembled WGS sequence"/>
</dbReference>
<dbReference type="InterPro" id="IPR001123">
    <property type="entry name" value="LeuE-type"/>
</dbReference>
<comment type="caution">
    <text evidence="7">The sequence shown here is derived from an EMBL/GenBank/DDBJ whole genome shotgun (WGS) entry which is preliminary data.</text>
</comment>
<dbReference type="Pfam" id="PF01810">
    <property type="entry name" value="LysE"/>
    <property type="match status" value="1"/>
</dbReference>
<dbReference type="PANTHER" id="PTHR30086:SF20">
    <property type="entry name" value="ARGININE EXPORTER PROTEIN ARGO-RELATED"/>
    <property type="match status" value="1"/>
</dbReference>
<evidence type="ECO:0000256" key="4">
    <source>
        <dbReference type="ARBA" id="ARBA00022989"/>
    </source>
</evidence>
<evidence type="ECO:0000256" key="5">
    <source>
        <dbReference type="ARBA" id="ARBA00023136"/>
    </source>
</evidence>
<sequence>MVSLGAVVGVALIALGLVLTPGPNMIYLVSRSLSQGRAAGLVSLAGVACGFLVYLVATSIGLAALFAAVPALFVIVKLAGAAYLLYLAWSIVRPGGRNVFAGDHDQPGHSTRRLFSMGLATCLLNPKIALMYAALLPQFVDPSAGPTAVQLLQLGLVQVVVAVTVNAAWVVAAAWVAALLHERPVAQRIQRWITASVLGGFAVHLGTTS</sequence>
<reference evidence="7 8" key="1">
    <citation type="submission" date="2019-06" db="EMBL/GenBank/DDBJ databases">
        <title>Aeromicrobium sp. nov., isolated from a maize field.</title>
        <authorList>
            <person name="Lin S.-Y."/>
            <person name="Tsai C.-F."/>
            <person name="Young C.-C."/>
        </authorList>
    </citation>
    <scope>NUCLEOTIDE SEQUENCE [LARGE SCALE GENOMIC DNA]</scope>
    <source>
        <strain evidence="7 8">CC-CFT486</strain>
    </source>
</reference>
<evidence type="ECO:0000313" key="8">
    <source>
        <dbReference type="Proteomes" id="UP000321571"/>
    </source>
</evidence>
<keyword evidence="3 6" id="KW-0812">Transmembrane</keyword>
<organism evidence="7 8">
    <name type="scientific">Aeromicrobium terrae</name>
    <dbReference type="NCBI Taxonomy" id="2498846"/>
    <lineage>
        <taxon>Bacteria</taxon>
        <taxon>Bacillati</taxon>
        <taxon>Actinomycetota</taxon>
        <taxon>Actinomycetes</taxon>
        <taxon>Propionibacteriales</taxon>
        <taxon>Nocardioidaceae</taxon>
        <taxon>Aeromicrobium</taxon>
    </lineage>
</organism>
<evidence type="ECO:0000313" key="7">
    <source>
        <dbReference type="EMBL" id="TXL62023.1"/>
    </source>
</evidence>
<keyword evidence="8" id="KW-1185">Reference proteome</keyword>
<name>A0A5C8NNH5_9ACTN</name>
<comment type="subcellular location">
    <subcellularLocation>
        <location evidence="1">Cell membrane</location>
        <topology evidence="1">Multi-pass membrane protein</topology>
    </subcellularLocation>
</comment>
<dbReference type="GO" id="GO:0005886">
    <property type="term" value="C:plasma membrane"/>
    <property type="evidence" value="ECO:0007669"/>
    <property type="project" value="UniProtKB-SubCell"/>
</dbReference>
<feature type="transmembrane region" description="Helical" evidence="6">
    <location>
        <begin position="72"/>
        <end position="92"/>
    </location>
</feature>
<feature type="transmembrane region" description="Helical" evidence="6">
    <location>
        <begin position="6"/>
        <end position="29"/>
    </location>
</feature>
<feature type="transmembrane region" description="Helical" evidence="6">
    <location>
        <begin position="113"/>
        <end position="135"/>
    </location>
</feature>
<dbReference type="AlphaFoldDB" id="A0A5C8NNH5"/>
<proteinExistence type="predicted"/>
<feature type="transmembrane region" description="Helical" evidence="6">
    <location>
        <begin position="155"/>
        <end position="180"/>
    </location>
</feature>
<keyword evidence="5 6" id="KW-0472">Membrane</keyword>
<gene>
    <name evidence="7" type="ORF">FHP06_04745</name>
</gene>
<evidence type="ECO:0000256" key="2">
    <source>
        <dbReference type="ARBA" id="ARBA00022475"/>
    </source>
</evidence>
<dbReference type="PIRSF" id="PIRSF006324">
    <property type="entry name" value="LeuE"/>
    <property type="match status" value="1"/>
</dbReference>
<dbReference type="PANTHER" id="PTHR30086">
    <property type="entry name" value="ARGININE EXPORTER PROTEIN ARGO"/>
    <property type="match status" value="1"/>
</dbReference>
<accession>A0A5C8NNH5</accession>
<keyword evidence="4 6" id="KW-1133">Transmembrane helix</keyword>
<keyword evidence="2" id="KW-1003">Cell membrane</keyword>
<evidence type="ECO:0000256" key="6">
    <source>
        <dbReference type="SAM" id="Phobius"/>
    </source>
</evidence>
<evidence type="ECO:0000256" key="3">
    <source>
        <dbReference type="ARBA" id="ARBA00022692"/>
    </source>
</evidence>
<evidence type="ECO:0000256" key="1">
    <source>
        <dbReference type="ARBA" id="ARBA00004651"/>
    </source>
</evidence>
<dbReference type="GO" id="GO:0015171">
    <property type="term" value="F:amino acid transmembrane transporter activity"/>
    <property type="evidence" value="ECO:0007669"/>
    <property type="project" value="TreeGrafter"/>
</dbReference>
<feature type="transmembrane region" description="Helical" evidence="6">
    <location>
        <begin position="41"/>
        <end position="66"/>
    </location>
</feature>
<protein>
    <submittedName>
        <fullName evidence="7">LysE family translocator</fullName>
    </submittedName>
</protein>
<dbReference type="EMBL" id="VDUX01000002">
    <property type="protein sequence ID" value="TXL62023.1"/>
    <property type="molecule type" value="Genomic_DNA"/>
</dbReference>